<sequence>MADQTYTSAQLAHAINMKHDNFRKRFAAYHWLVLGDDAMGSGVAHRFTKDNALVYALVRALNLRGFDLGDAFQIAQNGLKNEGDTRRDAFKLYPEELGKTYFFAYPAGTFGECYPSSEIKDLGDLTPFFDHKGVERGAGEEFVAINLTALRKRVMSTLEGERG</sequence>
<organism evidence="1 2">
    <name type="scientific">Erythrobacter rubeus</name>
    <dbReference type="NCBI Taxonomy" id="2760803"/>
    <lineage>
        <taxon>Bacteria</taxon>
        <taxon>Pseudomonadati</taxon>
        <taxon>Pseudomonadota</taxon>
        <taxon>Alphaproteobacteria</taxon>
        <taxon>Sphingomonadales</taxon>
        <taxon>Erythrobacteraceae</taxon>
        <taxon>Erythrobacter/Porphyrobacter group</taxon>
        <taxon>Erythrobacter</taxon>
    </lineage>
</organism>
<name>A0ABR8KNP2_9SPHN</name>
<protein>
    <submittedName>
        <fullName evidence="1">Uncharacterized protein</fullName>
    </submittedName>
</protein>
<dbReference type="RefSeq" id="WP_190786367.1">
    <property type="nucleotide sequence ID" value="NZ_JACXLC010000001.1"/>
</dbReference>
<evidence type="ECO:0000313" key="1">
    <source>
        <dbReference type="EMBL" id="MBD2840763.1"/>
    </source>
</evidence>
<reference evidence="1 2" key="1">
    <citation type="submission" date="2020-09" db="EMBL/GenBank/DDBJ databases">
        <authorList>
            <person name="Yoon J.-W."/>
        </authorList>
    </citation>
    <scope>NUCLEOTIDE SEQUENCE [LARGE SCALE GENOMIC DNA]</scope>
    <source>
        <strain evidence="1 2">KMU-140</strain>
    </source>
</reference>
<dbReference type="EMBL" id="JACXLC010000001">
    <property type="protein sequence ID" value="MBD2840763.1"/>
    <property type="molecule type" value="Genomic_DNA"/>
</dbReference>
<proteinExistence type="predicted"/>
<dbReference type="Proteomes" id="UP000635384">
    <property type="component" value="Unassembled WGS sequence"/>
</dbReference>
<gene>
    <name evidence="1" type="ORF">IB285_00670</name>
</gene>
<accession>A0ABR8KNP2</accession>
<evidence type="ECO:0000313" key="2">
    <source>
        <dbReference type="Proteomes" id="UP000635384"/>
    </source>
</evidence>
<keyword evidence="2" id="KW-1185">Reference proteome</keyword>
<comment type="caution">
    <text evidence="1">The sequence shown here is derived from an EMBL/GenBank/DDBJ whole genome shotgun (WGS) entry which is preliminary data.</text>
</comment>